<name>A0ABR1UZ99_9PEZI</name>
<dbReference type="Pfam" id="PF22893">
    <property type="entry name" value="ULD_2"/>
    <property type="match status" value="1"/>
</dbReference>
<evidence type="ECO:0000313" key="2">
    <source>
        <dbReference type="EMBL" id="KAK8063395.1"/>
    </source>
</evidence>
<protein>
    <recommendedName>
        <fullName evidence="1">Ubiquitin-like domain-containing protein</fullName>
    </recommendedName>
</protein>
<organism evidence="2 3">
    <name type="scientific">Apiospora saccharicola</name>
    <dbReference type="NCBI Taxonomy" id="335842"/>
    <lineage>
        <taxon>Eukaryota</taxon>
        <taxon>Fungi</taxon>
        <taxon>Dikarya</taxon>
        <taxon>Ascomycota</taxon>
        <taxon>Pezizomycotina</taxon>
        <taxon>Sordariomycetes</taxon>
        <taxon>Xylariomycetidae</taxon>
        <taxon>Amphisphaeriales</taxon>
        <taxon>Apiosporaceae</taxon>
        <taxon>Apiospora</taxon>
    </lineage>
</organism>
<comment type="caution">
    <text evidence="2">The sequence shown here is derived from an EMBL/GenBank/DDBJ whole genome shotgun (WGS) entry which is preliminary data.</text>
</comment>
<dbReference type="EMBL" id="JAQQWM010000005">
    <property type="protein sequence ID" value="KAK8063395.1"/>
    <property type="molecule type" value="Genomic_DNA"/>
</dbReference>
<dbReference type="PANTHER" id="PTHR38886:SF1">
    <property type="entry name" value="NACHT-NTPASE AND P-LOOP NTPASES N-TERMINAL DOMAIN-CONTAINING PROTEIN"/>
    <property type="match status" value="1"/>
</dbReference>
<feature type="domain" description="Ubiquitin-like" evidence="1">
    <location>
        <begin position="260"/>
        <end position="339"/>
    </location>
</feature>
<keyword evidence="3" id="KW-1185">Reference proteome</keyword>
<accession>A0ABR1UZ99</accession>
<reference evidence="2 3" key="1">
    <citation type="submission" date="2023-01" db="EMBL/GenBank/DDBJ databases">
        <title>Analysis of 21 Apiospora genomes using comparative genomics revels a genus with tremendous synthesis potential of carbohydrate active enzymes and secondary metabolites.</title>
        <authorList>
            <person name="Sorensen T."/>
        </authorList>
    </citation>
    <scope>NUCLEOTIDE SEQUENCE [LARGE SCALE GENOMIC DNA]</scope>
    <source>
        <strain evidence="2 3">CBS 83171</strain>
    </source>
</reference>
<dbReference type="Proteomes" id="UP001446871">
    <property type="component" value="Unassembled WGS sequence"/>
</dbReference>
<dbReference type="InterPro" id="IPR054464">
    <property type="entry name" value="ULD_fung"/>
</dbReference>
<evidence type="ECO:0000313" key="3">
    <source>
        <dbReference type="Proteomes" id="UP001446871"/>
    </source>
</evidence>
<evidence type="ECO:0000259" key="1">
    <source>
        <dbReference type="Pfam" id="PF22893"/>
    </source>
</evidence>
<proteinExistence type="predicted"/>
<sequence length="378" mass="42009">MEVALAFGSVGDIIAICQIAIKLSRALGVGCAEASGSAKEYQALRKDLDTFARVLEQVIAEYQQLESCPSLTNLDAQTKTVVNECATLIQDALNRWCPKYHESLQPGGSGSTVKDALRKIEWSVREKQGIQELQDKLHRNTEKLALLTWITSRHAARAENASLLANINEVKIIVAKSQTDQQLLQGALQLQRVENSARHSDLGRRLEAQATGLMSIMTVLIAVFRELGQVKTLVAVVLLHLQAMMSTPLRPGLDPTRGLPVFFEDALGEVLELPLQWLHDWNSFNSLLEMWFSKRKGLELVQSRLFALEDDCSGQDIDRNLPMSTCLRRGMKINMSFIFTEDGLRGCCPRCGTTMSNQNNNNVQCSVVQGIPNLNGYR</sequence>
<dbReference type="PANTHER" id="PTHR38886">
    <property type="entry name" value="SESA DOMAIN-CONTAINING PROTEIN"/>
    <property type="match status" value="1"/>
</dbReference>
<gene>
    <name evidence="2" type="ORF">PG996_008047</name>
</gene>